<gene>
    <name evidence="2" type="ORF">UFOVP154_19</name>
    <name evidence="1" type="ORF">UFOVP8_4</name>
</gene>
<dbReference type="EMBL" id="LR796144">
    <property type="protein sequence ID" value="CAB4121072.1"/>
    <property type="molecule type" value="Genomic_DNA"/>
</dbReference>
<evidence type="ECO:0000313" key="1">
    <source>
        <dbReference type="EMBL" id="CAB4121072.1"/>
    </source>
</evidence>
<reference evidence="1" key="1">
    <citation type="submission" date="2020-04" db="EMBL/GenBank/DDBJ databases">
        <authorList>
            <person name="Chiriac C."/>
            <person name="Salcher M."/>
            <person name="Ghai R."/>
            <person name="Kavagutti S V."/>
        </authorList>
    </citation>
    <scope>NUCLEOTIDE SEQUENCE</scope>
</reference>
<sequence>MTAKGEPLSILIPKLLGKKPATKPTTYREFKAKKGRK</sequence>
<name>A0A6J5KIU4_9CAUD</name>
<dbReference type="EMBL" id="LR798202">
    <property type="protein sequence ID" value="CAB5170345.1"/>
    <property type="molecule type" value="Genomic_DNA"/>
</dbReference>
<evidence type="ECO:0000313" key="2">
    <source>
        <dbReference type="EMBL" id="CAB5170345.1"/>
    </source>
</evidence>
<organism evidence="1">
    <name type="scientific">uncultured Caudovirales phage</name>
    <dbReference type="NCBI Taxonomy" id="2100421"/>
    <lineage>
        <taxon>Viruses</taxon>
        <taxon>Duplodnaviria</taxon>
        <taxon>Heunggongvirae</taxon>
        <taxon>Uroviricota</taxon>
        <taxon>Caudoviricetes</taxon>
        <taxon>Peduoviridae</taxon>
        <taxon>Maltschvirus</taxon>
        <taxon>Maltschvirus maltsch</taxon>
    </lineage>
</organism>
<proteinExistence type="predicted"/>
<accession>A0A6J5KIU4</accession>
<protein>
    <submittedName>
        <fullName evidence="1">Uncharacterized protein</fullName>
    </submittedName>
</protein>